<dbReference type="CDD" id="cd04184">
    <property type="entry name" value="GT2_RfbC_Mx_like"/>
    <property type="match status" value="1"/>
</dbReference>
<feature type="domain" description="Glycosyltransferase 2-like" evidence="1">
    <location>
        <begin position="38"/>
        <end position="196"/>
    </location>
</feature>
<dbReference type="OrthoDB" id="206708at2759"/>
<dbReference type="GO" id="GO:0016757">
    <property type="term" value="F:glycosyltransferase activity"/>
    <property type="evidence" value="ECO:0007669"/>
    <property type="project" value="UniProtKB-KW"/>
</dbReference>
<dbReference type="PANTHER" id="PTHR43179">
    <property type="entry name" value="RHAMNOSYLTRANSFERASE WBBL"/>
    <property type="match status" value="1"/>
</dbReference>
<dbReference type="SUPFAM" id="SSF53448">
    <property type="entry name" value="Nucleotide-diphospho-sugar transferases"/>
    <property type="match status" value="2"/>
</dbReference>
<dbReference type="Gene3D" id="3.90.550.10">
    <property type="entry name" value="Spore Coat Polysaccharide Biosynthesis Protein SpsA, Chain A"/>
    <property type="match status" value="2"/>
</dbReference>
<evidence type="ECO:0000313" key="2">
    <source>
        <dbReference type="EMBL" id="CAD7232144.1"/>
    </source>
</evidence>
<protein>
    <recommendedName>
        <fullName evidence="1">Glycosyltransferase 2-like domain-containing protein</fullName>
    </recommendedName>
</protein>
<dbReference type="AlphaFoldDB" id="A0A7R8WNJ0"/>
<dbReference type="InterPro" id="IPR001173">
    <property type="entry name" value="Glyco_trans_2-like"/>
</dbReference>
<gene>
    <name evidence="2" type="ORF">CTOB1V02_LOCUS9985</name>
</gene>
<organism evidence="2">
    <name type="scientific">Cyprideis torosa</name>
    <dbReference type="NCBI Taxonomy" id="163714"/>
    <lineage>
        <taxon>Eukaryota</taxon>
        <taxon>Metazoa</taxon>
        <taxon>Ecdysozoa</taxon>
        <taxon>Arthropoda</taxon>
        <taxon>Crustacea</taxon>
        <taxon>Oligostraca</taxon>
        <taxon>Ostracoda</taxon>
        <taxon>Podocopa</taxon>
        <taxon>Podocopida</taxon>
        <taxon>Cytherocopina</taxon>
        <taxon>Cytheroidea</taxon>
        <taxon>Cytherideidae</taxon>
        <taxon>Cyprideis</taxon>
    </lineage>
</organism>
<dbReference type="EMBL" id="OB664290">
    <property type="protein sequence ID" value="CAD7232144.1"/>
    <property type="molecule type" value="Genomic_DNA"/>
</dbReference>
<sequence length="572" mass="64772">MVIAENMESSEEARGIDAAMTLEMGKCIATFSQRPCISIILPTYNSNLSWLKEAISSVQKQIYSNWQLCIADDASTDPALKEYLASLESEDSRITLTFRANNGHISLASNSAIESAQGEWIAFLDHDDILAVDALFWVVFAINEKREARLIYSDEDKIDERGRKKHPYFKPDWNRRLFYSHNLITHLAVYHANLIRQVGGLRKGFEGAQDYDLALRCIEHISPEQIYHIPRVLYSWRIHAESTSKTAEAKPYAMLAGERALNQHFQRLGLGAKAELQGRGYRIHYSLPDTKPTVTIIIPTRNGLHYLEKAVSSIVSKTRYAGYGILIVDNGSDDEDTLAYLQRICAEPNVDVLREDREFNFSAINNRAVDLVSSDIIALLNNDVEVISPHWLEEMAGLALQPDVGAVGARLWYPDDTLQHGGIVLGLDIFAEHAHKGICRGDPGYVDRAIVAQEFSAVTAACLVVERAKYFEVGGLDEKNLKIAYNDIDFCLRLREMGYRNVWTPHAEMYHHESVSRGEDNTPDKWGRFQRELAYMQERWGYIAHNDPSYNPNLTLDSPNFGLAWPPRFSCL</sequence>
<dbReference type="Pfam" id="PF00535">
    <property type="entry name" value="Glycos_transf_2"/>
    <property type="match status" value="2"/>
</dbReference>
<dbReference type="PANTHER" id="PTHR43179:SF7">
    <property type="entry name" value="RHAMNOSYLTRANSFERASE WBBL"/>
    <property type="match status" value="1"/>
</dbReference>
<evidence type="ECO:0000259" key="1">
    <source>
        <dbReference type="Pfam" id="PF00535"/>
    </source>
</evidence>
<name>A0A7R8WNJ0_9CRUS</name>
<reference evidence="2" key="1">
    <citation type="submission" date="2020-11" db="EMBL/GenBank/DDBJ databases">
        <authorList>
            <person name="Tran Van P."/>
        </authorList>
    </citation>
    <scope>NUCLEOTIDE SEQUENCE</scope>
</reference>
<feature type="domain" description="Glycosyltransferase 2-like" evidence="1">
    <location>
        <begin position="295"/>
        <end position="418"/>
    </location>
</feature>
<proteinExistence type="predicted"/>
<dbReference type="CDD" id="cd04186">
    <property type="entry name" value="GT_2_like_c"/>
    <property type="match status" value="1"/>
</dbReference>
<dbReference type="InterPro" id="IPR029044">
    <property type="entry name" value="Nucleotide-diphossugar_trans"/>
</dbReference>
<accession>A0A7R8WNJ0</accession>